<gene>
    <name evidence="4" type="ORF">CRG98_016344</name>
</gene>
<comment type="caution">
    <text evidence="4">The sequence shown here is derived from an EMBL/GenBank/DDBJ whole genome shotgun (WGS) entry which is preliminary data.</text>
</comment>
<dbReference type="GO" id="GO:0007165">
    <property type="term" value="P:signal transduction"/>
    <property type="evidence" value="ECO:0007669"/>
    <property type="project" value="InterPro"/>
</dbReference>
<dbReference type="Pfam" id="PF01582">
    <property type="entry name" value="TIR"/>
    <property type="match status" value="1"/>
</dbReference>
<dbReference type="SUPFAM" id="SSF52058">
    <property type="entry name" value="L domain-like"/>
    <property type="match status" value="1"/>
</dbReference>
<dbReference type="AlphaFoldDB" id="A0A2I0K3N0"/>
<accession>A0A2I0K3N0</accession>
<dbReference type="EMBL" id="PGOL01000900">
    <property type="protein sequence ID" value="PKI63159.1"/>
    <property type="molecule type" value="Genomic_DNA"/>
</dbReference>
<evidence type="ECO:0000313" key="4">
    <source>
        <dbReference type="EMBL" id="PKI63159.1"/>
    </source>
</evidence>
<dbReference type="Gene3D" id="3.40.50.10140">
    <property type="entry name" value="Toll/interleukin-1 receptor homology (TIR) domain"/>
    <property type="match status" value="1"/>
</dbReference>
<dbReference type="PANTHER" id="PTHR11017">
    <property type="entry name" value="LEUCINE-RICH REPEAT-CONTAINING PROTEIN"/>
    <property type="match status" value="1"/>
</dbReference>
<dbReference type="SUPFAM" id="SSF52200">
    <property type="entry name" value="Toll/Interleukin receptor TIR domain"/>
    <property type="match status" value="1"/>
</dbReference>
<proteinExistence type="predicted"/>
<feature type="domain" description="TIR" evidence="3">
    <location>
        <begin position="65"/>
        <end position="196"/>
    </location>
</feature>
<dbReference type="InterPro" id="IPR044974">
    <property type="entry name" value="Disease_R_plants"/>
</dbReference>
<sequence length="596" mass="65843">MIGEARIVVREYDSKGQRRDAFCHFHGQRRHCNGFHLCAPFASCLAGSLVCLFVQLFLAASSHPKSPETVSSCNPATQELTSSVKPSSLLLGYEDDEELREEEKIRPELLQGTEQSRISVPIFSSNYALSEWCLDELAFMADSRNWRKEYDLVTVHKWRSALADVGSLRGWELKNVPNGHQRDLTKLVAARVFRELKKVYLVVSNSLVGIEVRFVSVMRLLDIGVDDVRNVGIYDMGGAGKITLAKNLLTADISSTVEGIHELRHRLTGSMRWRIGSTNSKDLIKIKLSSSSASMHLGKSSPTDDLIALSKDIVETTGDLPLAVEDCSCIEKLPHQLGALEALTKLIIDGTCVARMLNLGSLKNFGTLNAKTCRFLAEIPTSISQLNSLWHLALDFTGVHKVPDSIWSLVKLRQLSLGDCHSLAELPGSIGELKSLLELSLLETGVMSLPESIGELYNLEVLNIDAGNVSRILNTLGKLEKLRVLNASKRHHAYGQITAGLGLLPLLKILRLNDTFITAFPETISSLSCLEILDLTRCTRLGTLPELFFRLTRLRVSSKSEVPVPNLQDLINLEELAFTCRLGLAKVPRDSGTILQ</sequence>
<evidence type="ECO:0000256" key="1">
    <source>
        <dbReference type="ARBA" id="ARBA00022737"/>
    </source>
</evidence>
<dbReference type="GO" id="GO:0006952">
    <property type="term" value="P:defense response"/>
    <property type="evidence" value="ECO:0007669"/>
    <property type="project" value="InterPro"/>
</dbReference>
<dbReference type="InterPro" id="IPR032675">
    <property type="entry name" value="LRR_dom_sf"/>
</dbReference>
<dbReference type="PROSITE" id="PS50104">
    <property type="entry name" value="TIR"/>
    <property type="match status" value="1"/>
</dbReference>
<dbReference type="InterPro" id="IPR027417">
    <property type="entry name" value="P-loop_NTPase"/>
</dbReference>
<dbReference type="PANTHER" id="PTHR11017:SF570">
    <property type="entry name" value="DISEASE RESISTANCE PROTEIN (TIR-NBS CLASS)-RELATED"/>
    <property type="match status" value="1"/>
</dbReference>
<reference evidence="4 5" key="1">
    <citation type="submission" date="2017-11" db="EMBL/GenBank/DDBJ databases">
        <title>De-novo sequencing of pomegranate (Punica granatum L.) genome.</title>
        <authorList>
            <person name="Akparov Z."/>
            <person name="Amiraslanov A."/>
            <person name="Hajiyeva S."/>
            <person name="Abbasov M."/>
            <person name="Kaur K."/>
            <person name="Hamwieh A."/>
            <person name="Solovyev V."/>
            <person name="Salamov A."/>
            <person name="Braich B."/>
            <person name="Kosarev P."/>
            <person name="Mahmoud A."/>
            <person name="Hajiyev E."/>
            <person name="Babayeva S."/>
            <person name="Izzatullayeva V."/>
            <person name="Mammadov A."/>
            <person name="Mammadov A."/>
            <person name="Sharifova S."/>
            <person name="Ojaghi J."/>
            <person name="Eynullazada K."/>
            <person name="Bayramov B."/>
            <person name="Abdulazimova A."/>
            <person name="Shahmuradov I."/>
        </authorList>
    </citation>
    <scope>NUCLEOTIDE SEQUENCE [LARGE SCALE GENOMIC DNA]</scope>
    <source>
        <strain evidence="5">cv. AG2017</strain>
        <tissue evidence="4">Leaf</tissue>
    </source>
</reference>
<keyword evidence="2" id="KW-0472">Membrane</keyword>
<keyword evidence="5" id="KW-1185">Reference proteome</keyword>
<keyword evidence="2" id="KW-0812">Transmembrane</keyword>
<evidence type="ECO:0000313" key="5">
    <source>
        <dbReference type="Proteomes" id="UP000233551"/>
    </source>
</evidence>
<dbReference type="SMART" id="SM00255">
    <property type="entry name" value="TIR"/>
    <property type="match status" value="1"/>
</dbReference>
<dbReference type="SUPFAM" id="SSF52540">
    <property type="entry name" value="P-loop containing nucleoside triphosphate hydrolases"/>
    <property type="match status" value="1"/>
</dbReference>
<evidence type="ECO:0000256" key="2">
    <source>
        <dbReference type="SAM" id="Phobius"/>
    </source>
</evidence>
<name>A0A2I0K3N0_PUNGR</name>
<dbReference type="PRINTS" id="PR00364">
    <property type="entry name" value="DISEASERSIST"/>
</dbReference>
<keyword evidence="1" id="KW-0677">Repeat</keyword>
<feature type="transmembrane region" description="Helical" evidence="2">
    <location>
        <begin position="37"/>
        <end position="58"/>
    </location>
</feature>
<keyword evidence="2" id="KW-1133">Transmembrane helix</keyword>
<organism evidence="4 5">
    <name type="scientific">Punica granatum</name>
    <name type="common">Pomegranate</name>
    <dbReference type="NCBI Taxonomy" id="22663"/>
    <lineage>
        <taxon>Eukaryota</taxon>
        <taxon>Viridiplantae</taxon>
        <taxon>Streptophyta</taxon>
        <taxon>Embryophyta</taxon>
        <taxon>Tracheophyta</taxon>
        <taxon>Spermatophyta</taxon>
        <taxon>Magnoliopsida</taxon>
        <taxon>eudicotyledons</taxon>
        <taxon>Gunneridae</taxon>
        <taxon>Pentapetalae</taxon>
        <taxon>rosids</taxon>
        <taxon>malvids</taxon>
        <taxon>Myrtales</taxon>
        <taxon>Lythraceae</taxon>
        <taxon>Punica</taxon>
    </lineage>
</organism>
<evidence type="ECO:0000259" key="3">
    <source>
        <dbReference type="PROSITE" id="PS50104"/>
    </source>
</evidence>
<dbReference type="InterPro" id="IPR000157">
    <property type="entry name" value="TIR_dom"/>
</dbReference>
<dbReference type="InterPro" id="IPR055414">
    <property type="entry name" value="LRR_R13L4/SHOC2-like"/>
</dbReference>
<dbReference type="Proteomes" id="UP000233551">
    <property type="component" value="Unassembled WGS sequence"/>
</dbReference>
<dbReference type="Gene3D" id="3.80.10.10">
    <property type="entry name" value="Ribonuclease Inhibitor"/>
    <property type="match status" value="1"/>
</dbReference>
<dbReference type="InterPro" id="IPR035897">
    <property type="entry name" value="Toll_tir_struct_dom_sf"/>
</dbReference>
<dbReference type="Pfam" id="PF23598">
    <property type="entry name" value="LRR_14"/>
    <property type="match status" value="1"/>
</dbReference>
<protein>
    <recommendedName>
        <fullName evidence="3">TIR domain-containing protein</fullName>
    </recommendedName>
</protein>